<feature type="domain" description="EGF-like" evidence="8">
    <location>
        <begin position="5207"/>
        <end position="5246"/>
    </location>
</feature>
<feature type="domain" description="EGF-like" evidence="8">
    <location>
        <begin position="5442"/>
        <end position="5484"/>
    </location>
</feature>
<feature type="domain" description="EGF-like" evidence="8">
    <location>
        <begin position="2756"/>
        <end position="2796"/>
    </location>
</feature>
<protein>
    <submittedName>
        <fullName evidence="10">Fibrillin-2</fullName>
    </submittedName>
</protein>
<evidence type="ECO:0000256" key="2">
    <source>
        <dbReference type="ARBA" id="ARBA00022729"/>
    </source>
</evidence>
<evidence type="ECO:0000256" key="7">
    <source>
        <dbReference type="SAM" id="Phobius"/>
    </source>
</evidence>
<dbReference type="SUPFAM" id="SSF57196">
    <property type="entry name" value="EGF/Laminin"/>
    <property type="match status" value="9"/>
</dbReference>
<feature type="domain" description="EGF-like" evidence="8">
    <location>
        <begin position="1120"/>
        <end position="1163"/>
    </location>
</feature>
<dbReference type="SMART" id="SM00179">
    <property type="entry name" value="EGF_CA"/>
    <property type="match status" value="30"/>
</dbReference>
<evidence type="ECO:0000256" key="3">
    <source>
        <dbReference type="ARBA" id="ARBA00022737"/>
    </source>
</evidence>
<feature type="disulfide bond" evidence="5">
    <location>
        <begin position="538"/>
        <end position="548"/>
    </location>
</feature>
<dbReference type="PANTHER" id="PTHR22963">
    <property type="entry name" value="ENDOGLIN-RELATED"/>
    <property type="match status" value="1"/>
</dbReference>
<dbReference type="SMART" id="SM00241">
    <property type="entry name" value="ZP"/>
    <property type="match status" value="1"/>
</dbReference>
<dbReference type="Pfam" id="PF07645">
    <property type="entry name" value="EGF_CA"/>
    <property type="match status" value="21"/>
</dbReference>
<feature type="domain" description="EGF-like" evidence="8">
    <location>
        <begin position="1664"/>
        <end position="1702"/>
    </location>
</feature>
<dbReference type="SMART" id="SM00181">
    <property type="entry name" value="EGF"/>
    <property type="match status" value="94"/>
</dbReference>
<dbReference type="PROSITE" id="PS01187">
    <property type="entry name" value="EGF_CA"/>
    <property type="match status" value="15"/>
</dbReference>
<feature type="domain" description="EGF-like" evidence="8">
    <location>
        <begin position="2159"/>
        <end position="2193"/>
    </location>
</feature>
<feature type="domain" description="EGF-like" evidence="8">
    <location>
        <begin position="326"/>
        <end position="362"/>
    </location>
</feature>
<feature type="domain" description="EGF-like" evidence="8">
    <location>
        <begin position="1883"/>
        <end position="1921"/>
    </location>
</feature>
<keyword evidence="7" id="KW-1133">Transmembrane helix</keyword>
<evidence type="ECO:0000256" key="6">
    <source>
        <dbReference type="SAM" id="MobiDB-lite"/>
    </source>
</evidence>
<keyword evidence="11" id="KW-1185">Reference proteome</keyword>
<feature type="domain" description="EGF-like" evidence="8">
    <location>
        <begin position="1249"/>
        <end position="1292"/>
    </location>
</feature>
<feature type="domain" description="EGF-like" evidence="8">
    <location>
        <begin position="5035"/>
        <end position="5074"/>
    </location>
</feature>
<keyword evidence="1 5" id="KW-0245">EGF-like domain</keyword>
<accession>A0A8X6HXJ5</accession>
<feature type="domain" description="EGF-like" evidence="8">
    <location>
        <begin position="3526"/>
        <end position="3565"/>
    </location>
</feature>
<dbReference type="Gene3D" id="2.10.25.10">
    <property type="entry name" value="Laminin"/>
    <property type="match status" value="27"/>
</dbReference>
<keyword evidence="4 5" id="KW-1015">Disulfide bond</keyword>
<name>A0A8X6HXJ5_TRICU</name>
<feature type="domain" description="EGF-like" evidence="8">
    <location>
        <begin position="4863"/>
        <end position="4902"/>
    </location>
</feature>
<dbReference type="InterPro" id="IPR006150">
    <property type="entry name" value="Cys_repeat_1"/>
</dbReference>
<dbReference type="PROSITE" id="PS00010">
    <property type="entry name" value="ASX_HYDROXYL"/>
    <property type="match status" value="26"/>
</dbReference>
<evidence type="ECO:0000313" key="10">
    <source>
        <dbReference type="EMBL" id="GFQ67080.1"/>
    </source>
</evidence>
<feature type="region of interest" description="Disordered" evidence="6">
    <location>
        <begin position="6470"/>
        <end position="6505"/>
    </location>
</feature>
<feature type="domain" description="EGF-like" evidence="8">
    <location>
        <begin position="534"/>
        <end position="574"/>
    </location>
</feature>
<evidence type="ECO:0000259" key="8">
    <source>
        <dbReference type="PROSITE" id="PS50026"/>
    </source>
</evidence>
<feature type="domain" description="EGF-like" evidence="8">
    <location>
        <begin position="6011"/>
        <end position="6051"/>
    </location>
</feature>
<feature type="domain" description="EGF-like" evidence="8">
    <location>
        <begin position="912"/>
        <end position="956"/>
    </location>
</feature>
<evidence type="ECO:0000256" key="5">
    <source>
        <dbReference type="PROSITE-ProRule" id="PRU00076"/>
    </source>
</evidence>
<sequence>MPFSLSDVMLRARHMHRGEKAFPQVPETSWRQRSTNGHKEVLSTARWAEGLASDASGSISGVQGVMTALQASSQPSILKTNSSAVANVNAGGAAILLCAFDESSLSNASLPKTCQFENEGNEAFEYQAPKWLQFEGRKYFRCTRQRRLSCFKTDLSFHLEKSLMCTPRPVSTVRPRLISASTPRFVSGFVTDSNFMHTGPSERAFTEMLLGAFIWFSLSITIHAQYKPNYPSPYLQREIFVLNLEDGFFGCQVNESVDILQLFELSKLCDGVPQCFLGSDEVANELKCTDRNFCHPKMPRCINGVCLDNLCYCNDGFGGKGCEMPDENECKYRPCDVFAHCTNTMGSFYCSCFPGYEGDGFECHDINECEIPSLAAICVENAECCNLPGHYVCKCGPGYTGNATVACTDINECLDPTACGQGAQCENIPGSYKCFCPLGYDGDPFRECYDLDECRRNPCGSGAQCTNTKGGYTCSCPRGYQGNPTPEAGCVDIDECWGPKPPCGKGAECVNTVGGFYCQCPEGYTGNPTSGCVDINECPHACSVNAECTNTPGSYTCRCKAGHVGDPYLSAGCHDDDECLKPGACGRNAQCFNNIGSYTCSCLDGYTGNALQGCTDIDECLHNPCSDNAICRNIPGSFECKCFEGYDGNAREACTRVKVDVRCQGNYDCTENAQCIRNRCQCKSGFRVSGIECVDIDECRTPNICGRSAQCKNIIGAYKCECKQGYEKISSAPESHCRDINECLFGRFPCGTNAKCINTDGSYECLCPDNLIGDPKVACKSPCSEVDCGEHATCQVNGKEAACICNLGYTFDPLNIAAGCQDINECDNLHGPSGLCGQGAICGNVPGSYHCYCPPGFTGDPFRYCEDINECDRRFGPSGQCGEGATCTNTLGSFTCTCPAGFSGNGRVKCQDINECSQAFGPNGKCGISAICTNRPGSFECRCPPGTSGDPFVRCTAIVQCREDSSCRGNSVCSRNQCFCPEPYFGDECKHPCDDIFCGDHATCQLDLNKEPVCVCAPGYTGRSNSLPGCIDIDECGSGARVCGQDAICRNSPGSYECICPHGYNGDPYRGCIKIEPSIIACSETRPCPPKEECISSGTSPQCVCKRGYTRDASSGKCRDINECAEVRDKSPCGQHAFCLNMEGSYICRCPPGHIGNPYSICYPENIECKRDNECPGNTICLDDGSQGHHCGCKAPFVQDGEYCILVSRNCSTTNPCPENQECVYTGNGFGFCICPRGYTMDATGFCRDIDECTEIKDWSLCGAYAECVNLPGAYQCLCLSGYTGNPRQACSRIEIECRGPNSCPQNMVCTKGQCQCLAPYILEGQQCKHPCEWYSCGQYATCELSPKGPKCVCIPGCTGDPNNACQDINECTADLPMDPNGPCSVGATCINIIGGYQCECPPGTTGDAYKGGCRGATGCSSDRQCPRNAICDARGGACVDPCSTAWCGPNADCFGDDHKAVCRCRPGYTGNPNDLEKGCVSPCAGVWCGVNAHCIVNSNNQGVCHCLQGFSGNPWAGGGCQPDSRGCSASRPCGQSQVCTNGACVERCQGVNCGVGSRCDENTGNCVCLPYFIGNPSFLCVPPLLPPLCVPGCGVNAHCTYGVPNQCQCNPGFTGNPYSVCGTSQRCEETRCGTNANCIEGPNRVDCVCPAGLQGNPFLGCQDVNECLGSNPCGGGASCINSVGSFLCACPSGTTGNPLFSCTPANTPCEAGQGCACSSDAGCAGGEICGPGGACQDPCEGVVCGPNANCVRGACLCPQGMMGEPNNPGVGCSVSTEAPQVSANECEENFNCGSGSFCGANSEGIRQCIDVCDPQFIICGRNAICTSQNHQAVCECPTDMVGDPNDLIQGCQAVTPHECEVSANCPDSHICKTGSSGIRICENVCQEQTCGENAACQGKGHRPVCECPQGFSGNPMASCHPHPNDRCANDDECRGDEICKLLETTGIRDCVVVCEGVQCGPNAICEGRRHIAVCECRQGFTGDAYDIQRGCQPPPLDLCQDSSSCADNQVCRIGDKGYRECFDVCETTHCGLNALCRGRDHQPTCECRPGFSGNPADFGIGCQPVPKDKCKTNSNCPDDRICRPTPAGIKDCIDVCQTKRCGTNAVCFAQNHKALCECPDGFSGDPNRGCQADHCSKDQDCPDSRICQLTRDGIRDCLNPCEGRRCGPNAQCIATGHSAFCECRDGFVGNGEDMQRGCRPRDKCKTDSDCSDREICRLNVEGVKDCIDGCSDALCGRNALCSVSSHIVVCNCPPDFIGDPYDRNVGCEPRPADLCHSDAECPNNAVCRPDYSGLRNCLDACEDVRCGPHATCISKSHIAQCECLPNYEGNPYDEIKGCQLPHDCNTDQDCNSDEVCRKHTDSIRKCVHVCLFDRCGPNAECFGENHLAVCRCPAGYEGNPIDPHVGCIPRSPNVCEQDRDCGSQQICQPVNDGYLDCKDACEYVQCGPNAVCSARNHQTRCECLPEHTGDPYNLLNGCKPPVRDECQVDYDCRRNTDVCKPDNFGVKHCIDPCTFNPCGQNTDCFAVNHQYECRCRDGFVRDPGSETACIPREPDECKEDVQCPSFGTCKANDFGILKCAEICLDFSCSPNADCVAINHKGQCTCEEGFTGDPNKRGGCIPIDRDECKQSEHCSSASECRRSDNDGILKCIDVCTNVHCGPNAVCIAVGHVAHCQCPQGLYVGDPYDLVRGCQQVECITDEHCTPDKSCAPENYCLNPCVNGCGKNAICLAENHHKTCSCPAGMTGDAYGRGCKSIRFCESHPCHPTAKCVDTKGSYKCQCPNDYIGDPYREGCRHPNSCPAGDRDCRPDAACLPDVSGENMCKNPCDTINCGPNAFCEVVNHRPRCTCPSGFRGDPDPDSACLRVSVFCESAKDCRDNQACVDGQCRLFCSFDNECATGEKCINKRCVLPCFAHSGCPAKEACIPSGYCQVGCRDNNDCSYKEACIQNRCQNPCEIKGVCGPNAICTVIDHKATCECPTGFEGSPSPVLGCKRVYQKCSPNVYCPSGLNCVGDRCRAPCSNCVDGEVCVNGVCLVVCSTDNNCPVSEICINQHCQVGCRADGDCRLNEVCGANRCTCRPGFNPGPSGCEDNDECQSNPCHPTALCVNSPGSYYCQCREGDIGDGYTGCRPQGECPNGDRDCPTTAACGVDEQGVPKCINPCDTKPCGPNAECSVSNHVPQCFCPKFGLFTGDPYEQSRGCVKVDCLQDTDCSFDRQCINFVCESPCVQVNCGPYGTCVVRNRQASCRCEPGYENNGRLTCTDIDECRQHPCHATAVCENTPGSFSCRCPTGLTGNPLIHPGCHDPNMCFNGDSDCADSAACVRVKGEPFCRDPCEAPTACGVNADCRTFNHQIQCTCPPGYTGDPSYRCTKVECTINDECKDNQVCEKNNCIDACSSQANCGQNTVCQAKNHGAICRCRDGFYGDPIAGCRKIIPCDTDINCPAGELCQKGVCNVPCNSDRDCGIKERCDLGRCISICLSESDCPEHQVCSAGKCITDHRCNRDNECNDNHVCRASIKGYNDCVDPCDLALCAPHAYCHSRGHSAICRCEEGYIGDPIDRGCEPVECLRNEDCPSSEVCENHECVDPCKLQNICGANAFCESRNHAPICRCYEGYEGDALVGCRPSDYCASRPCHHTSICKNKFGGYECFCPPERSIGNPYLDPGCRGENECPQGDSDCPFTAFCDRTTIPPMCKNPCQAPDVCGVNALCRVENHRAACYCLPGFSGNPRDTVRGCTRVTVDCSSDLECTSGYMCVNKRCKLRCRADDDCATRELCNLGQCVLGCREDSECLNREICAANKCIVGCRVDSDCSSSEACIQNFCTNPCESSTACGTNTLCKIQLHRQQCTCAPGFTGNPNIACQRILPSCVSEADCPLNHYCLDGKCRVECNADNDCTSGEKCVNNHCLVLCRRDQDCQNGEICIRNHCQVGCRTNDQCPDHLACVSNQCRDPCEGSATCGPNAECRVSDHRSVCSCREGFVGRPNANVGCIRPQIICGNEPCPPGLTCHNGQCRMPCSSVRDCAANEKCIDSRCHVQCIRDRDCYSGEICEQNFCRVGCRADTDCAFHEACVNNQCIFPCDSPTACGTNANCDVINHSIHCTCPPGLSGDAYSKCDRQIQRCEADDRCGLGRYCEDTICRVTCSSDNECLDNEKCVERRCSVFCTNDRSCPTGFICEYGQCVAGCRRDAECPLTEACINNQCLDPCASPTACGTKARCQPVNHRPLCSCLPEHTGDPRVECSKVECIIDADCGNGKICQNYRCLVGCRSDQGCLSDEVCISRQCQKLCMFSNTCGLKSICTASSHRAQCSCPPGYTGNPIIECRKIEGLCETNADCLPGKVCVNKRCEDDVECRKDEDCHLGHICQRNKCFVGCRGDENCALDEGCYNSQCQRVCSLPRACGPNARCEPISHRPQCSCLPGYTGNPQIECRTIGPECRRDGDCSAGQVCLGGKCTVVPGCTSDNDCSTGQICENTKCLYGCRSHSDCGFTQECFENQCQNPCKPSKCGIGAECRAINHAALCRCPPDHTGDPKVLCRAVRVECHVDPDCELGKICVSTRCMEGCRYNEHCPDDQACIQGRCDTPCRPGACGLKALCRAANHQAECICPQKHKGDARVQCNPEVRAECQFNSDCAPSEICDNNHCIVVTGCRSDSFCHTGEICENTKCILGCRTDSDCTFDKACVNSRCVNPCNAQDSCGRNAECRPIVHRPYCTCKQGFEGNPNDYCKEIPSQLVECLKDSDCRSSQICESRKCLVGCRKNDDCQYNEACVNRQCSNPCTYPDVCGIGARCLVDNHHPICTCPSALTGDPNIQCFPVPPDHCYTDDGCGAGHICENNRCIDACRTYHSCPYDKDCINKRCQDPCSFFGACGTNAICHTNDHKAICTCEPGYTGDPTKSCVLDRQPTTGCLDDAECGSGFICESGECYEGCRSDYQCSPDSACIRRRCEKVCNQPGVCGINAHCMADNHRPICSCNPGYVGDARVECRIVEEPECRTDSQCPFRHICVYERCIIGCHSDENCGADEACINKICQNPCSIFGACGRNANCRPINHKPECTCPPNFRGNPNVVCEQEKVKPECEIDQECNVGKICENTRCVTGCRHDNNCPRHLACVNRQCQDPCLLPNSCGVNAECHADNHRPICTCPSNFRGDAYIECRIAQPDVECEHDLDCSVDKICENTRCVKGCRSDANCRFEETCINQVCQNPCSIYGACGQNAICKAINHDRVCACAPGYSGNPHTLCSRIPVLPECIMDRNCSLGQICQNQRCVIGCRSNANCPYDETCLHGHCQPVCLLSGACGQNAHCTPVDHQPHCSCPADLTGDPLVLCQPIPEPGCRRDSDCAVSQICVKSECVPGCRSHSNCPFDKACVNRICQDPCTIGGICGVNTQCHASDHKAICSCIPTYTGDPLRQCSRIHYECETDSHCGRNYVCVNNKCKDINECLQGRGPCALGAICNNLPGGYKCSCPVGLDGDPYKQGCRQMPKVCRRDEDCKSTEACNRLTGECYEVCDRPGICGRRALCSAVNHHHECYCPPGLTGNPYIECSILETCGSHNPCSGNLVCLDGTRCGCPAPFEQRGFFCIISKTSRNCSTSNPCPDNEECLSAEYPSGVCVCPKGFVLMSNGICRDINECDQSPFPCGTGAQCFNTIGSYQCRCPPGTIGEPFYSGCQRREGYCQSDLECPNHLACDIEAEQCYDPCIVSNPCGRNSKCSVVDHSPQCECIPGFRGNPLEYCYPVGPGCQNDLSCPGNLFCLNDGTCGCPGDFKRVSDFCILTSINCTTTNPCPDNQRCVYTGRENGYCICPRGFKLLVSGVCIDIDECKEHGHSLCGEEAECVNTPGSYECQCPSGFRGEPYGGRCEREEPPGCKGDRDCLYNEACDLFSGQCYDVCTRGQPCGINAICRGENHRPTCTCPPRYKGDPRVNCFYVQECGVDFTCPGNLICLNSKECGCPPNYDRTGDYCRKTSRNCTTTNPCPTNEECLYTGHQDGFCVCPRGFELMSNGFCRDIDECKENPCARNAICTNFHGGYNCECKPDTIGDPIIRGCIAIEKDCKSNSNCPSAEECDLNTNQCISPCYICGEKAVCTARDHEAICSCPPLYVGDPYDHSRGCYEMGEDLPRTVPPLTELSVVCLADGIQVSVDLEPFDGVLYVKGHSQDHECRRVVRNRERDIIDFKVIFNTCGLLHTNGDASFILVIQKHPKLMTYRAKAYHIKCVYNTGEKTITLGFNVSMITTSGTIANTGPPPTCIMTISNADGREVNSAEIGDDLLLRVDVQPDFIYGGFARSCVAKTIEDNEEIQYEVTDSNGCATDPSIFGNWQLDPDRKILVARFNAFKFPTSNNLRFQCNIRVCFGSCPPVNCDGVDAFGRRKRQAPDPNGLALEGFQEGALREEIMVQSNAILTFERKENQVALPTEGPSIEEIDNVCLPKLGLIISLIITTLLALVAVAVAISCWLMAYRRRPKAAGPLPHPPDFPNPLYTTPEPVAEPSPDYYPSSNNSL</sequence>
<feature type="domain" description="ZP" evidence="9">
    <location>
        <begin position="6135"/>
        <end position="6372"/>
    </location>
</feature>
<evidence type="ECO:0000313" key="11">
    <source>
        <dbReference type="Proteomes" id="UP000887116"/>
    </source>
</evidence>
<feature type="domain" description="EGF-like" evidence="8">
    <location>
        <begin position="5821"/>
        <end position="5864"/>
    </location>
</feature>
<dbReference type="Pfam" id="PF00008">
    <property type="entry name" value="EGF"/>
    <property type="match status" value="1"/>
</dbReference>
<feature type="domain" description="EGF-like" evidence="8">
    <location>
        <begin position="3092"/>
        <end position="3131"/>
    </location>
</feature>
<feature type="domain" description="EGF-like" evidence="8">
    <location>
        <begin position="695"/>
        <end position="732"/>
    </location>
</feature>
<dbReference type="InterPro" id="IPR000152">
    <property type="entry name" value="EGF-type_Asp/Asn_hydroxyl_site"/>
</dbReference>
<organism evidence="10 11">
    <name type="scientific">Trichonephila clavata</name>
    <name type="common">Joro spider</name>
    <name type="synonym">Nephila clavata</name>
    <dbReference type="NCBI Taxonomy" id="2740835"/>
    <lineage>
        <taxon>Eukaryota</taxon>
        <taxon>Metazoa</taxon>
        <taxon>Ecdysozoa</taxon>
        <taxon>Arthropoda</taxon>
        <taxon>Chelicerata</taxon>
        <taxon>Arachnida</taxon>
        <taxon>Araneae</taxon>
        <taxon>Araneomorphae</taxon>
        <taxon>Entelegynae</taxon>
        <taxon>Araneoidea</taxon>
        <taxon>Nephilidae</taxon>
        <taxon>Trichonephila</taxon>
    </lineage>
</organism>
<proteinExistence type="predicted"/>
<evidence type="ECO:0000256" key="1">
    <source>
        <dbReference type="ARBA" id="ARBA00022536"/>
    </source>
</evidence>
<feature type="domain" description="EGF-like" evidence="8">
    <location>
        <begin position="2094"/>
        <end position="2132"/>
    </location>
</feature>
<dbReference type="InterPro" id="IPR001881">
    <property type="entry name" value="EGF-like_Ca-bd_dom"/>
</dbReference>
<feature type="domain" description="EGF-like" evidence="8">
    <location>
        <begin position="450"/>
        <end position="487"/>
    </location>
</feature>
<dbReference type="SUPFAM" id="SSF57184">
    <property type="entry name" value="Growth factor receptor domain"/>
    <property type="match status" value="12"/>
</dbReference>
<dbReference type="GO" id="GO:0005509">
    <property type="term" value="F:calcium ion binding"/>
    <property type="evidence" value="ECO:0007669"/>
    <property type="project" value="InterPro"/>
</dbReference>
<feature type="domain" description="EGF-like" evidence="8">
    <location>
        <begin position="3627"/>
        <end position="3669"/>
    </location>
</feature>
<feature type="domain" description="EGF-like" evidence="8">
    <location>
        <begin position="1368"/>
        <end position="1408"/>
    </location>
</feature>
<dbReference type="InterPro" id="IPR001507">
    <property type="entry name" value="ZP_dom"/>
</dbReference>
<feature type="domain" description="EGF-like" evidence="8">
    <location>
        <begin position="5632"/>
        <end position="5674"/>
    </location>
</feature>
<comment type="caution">
    <text evidence="5">Lacks conserved residue(s) required for the propagation of feature annotation.</text>
</comment>
<dbReference type="InterPro" id="IPR049883">
    <property type="entry name" value="NOTCH1_EGF-like"/>
</dbReference>
<feature type="domain" description="EGF-like" evidence="8">
    <location>
        <begin position="616"/>
        <end position="655"/>
    </location>
</feature>
<feature type="domain" description="EGF-like" evidence="8">
    <location>
        <begin position="985"/>
        <end position="1026"/>
    </location>
</feature>
<feature type="domain" description="EGF-like" evidence="8">
    <location>
        <begin position="492"/>
        <end position="533"/>
    </location>
</feature>
<dbReference type="Pfam" id="PF12947">
    <property type="entry name" value="EGF_3"/>
    <property type="match status" value="3"/>
</dbReference>
<feature type="domain" description="EGF-like" evidence="8">
    <location>
        <begin position="739"/>
        <end position="780"/>
    </location>
</feature>
<feature type="compositionally biased region" description="Low complexity" evidence="6">
    <location>
        <begin position="6493"/>
        <end position="6505"/>
    </location>
</feature>
<feature type="domain" description="EGF-like" evidence="8">
    <location>
        <begin position="1624"/>
        <end position="1663"/>
    </location>
</feature>
<feature type="domain" description="EGF-like" evidence="8">
    <location>
        <begin position="1032"/>
        <end position="1073"/>
    </location>
</feature>
<dbReference type="EMBL" id="BMAO01030301">
    <property type="protein sequence ID" value="GFQ67080.1"/>
    <property type="molecule type" value="Genomic_DNA"/>
</dbReference>
<feature type="domain" description="EGF-like" evidence="8">
    <location>
        <begin position="575"/>
        <end position="615"/>
    </location>
</feature>
<dbReference type="FunFam" id="2.10.25.10:FF:000038">
    <property type="entry name" value="Fibrillin 2"/>
    <property type="match status" value="21"/>
</dbReference>
<dbReference type="OrthoDB" id="6406428at2759"/>
<feature type="domain" description="EGF-like" evidence="8">
    <location>
        <begin position="5700"/>
        <end position="5739"/>
    </location>
</feature>
<reference evidence="10" key="1">
    <citation type="submission" date="2020-07" db="EMBL/GenBank/DDBJ databases">
        <title>Multicomponent nature underlies the extraordinary mechanical properties of spider dragline silk.</title>
        <authorList>
            <person name="Kono N."/>
            <person name="Nakamura H."/>
            <person name="Mori M."/>
            <person name="Yoshida Y."/>
            <person name="Ohtoshi R."/>
            <person name="Malay A.D."/>
            <person name="Moran D.A.P."/>
            <person name="Tomita M."/>
            <person name="Numata K."/>
            <person name="Arakawa K."/>
        </authorList>
    </citation>
    <scope>NUCLEOTIDE SEQUENCE</scope>
</reference>
<dbReference type="InterPro" id="IPR003645">
    <property type="entry name" value="Fol_N"/>
</dbReference>
<keyword evidence="7" id="KW-0812">Transmembrane</keyword>
<dbReference type="Proteomes" id="UP000887116">
    <property type="component" value="Unassembled WGS sequence"/>
</dbReference>
<feature type="domain" description="EGF-like" evidence="8">
    <location>
        <begin position="822"/>
        <end position="866"/>
    </location>
</feature>
<feature type="domain" description="EGF-like" evidence="8">
    <location>
        <begin position="3333"/>
        <end position="3372"/>
    </location>
</feature>
<feature type="domain" description="EGF-like" evidence="8">
    <location>
        <begin position="867"/>
        <end position="911"/>
    </location>
</feature>
<dbReference type="InterPro" id="IPR024731">
    <property type="entry name" value="NELL2-like_EGF"/>
</dbReference>
<dbReference type="InterPro" id="IPR000742">
    <property type="entry name" value="EGF"/>
</dbReference>
<dbReference type="InterPro" id="IPR018097">
    <property type="entry name" value="EGF_Ca-bd_CS"/>
</dbReference>
<keyword evidence="7" id="KW-0472">Membrane</keyword>
<evidence type="ECO:0000259" key="9">
    <source>
        <dbReference type="PROSITE" id="PS51034"/>
    </source>
</evidence>
<feature type="domain" description="EGF-like" evidence="8">
    <location>
        <begin position="4691"/>
        <end position="4730"/>
    </location>
</feature>
<evidence type="ECO:0000256" key="4">
    <source>
        <dbReference type="ARBA" id="ARBA00023157"/>
    </source>
</evidence>
<feature type="domain" description="EGF-like" evidence="8">
    <location>
        <begin position="3264"/>
        <end position="3305"/>
    </location>
</feature>
<dbReference type="CDD" id="cd00054">
    <property type="entry name" value="EGF_CA"/>
    <property type="match status" value="17"/>
</dbReference>
<dbReference type="PROSITE" id="PS51034">
    <property type="entry name" value="ZP_2"/>
    <property type="match status" value="1"/>
</dbReference>
<dbReference type="InterPro" id="IPR009030">
    <property type="entry name" value="Growth_fac_rcpt_cys_sf"/>
</dbReference>
<keyword evidence="2" id="KW-0732">Signal</keyword>
<dbReference type="PROSITE" id="PS50026">
    <property type="entry name" value="EGF_3"/>
    <property type="match status" value="39"/>
</dbReference>
<feature type="domain" description="EGF-like" evidence="8">
    <location>
        <begin position="1207"/>
        <end position="1248"/>
    </location>
</feature>
<dbReference type="FunFam" id="2.10.25.10:FF:000555">
    <property type="entry name" value="Dumpy, isoform I"/>
    <property type="match status" value="1"/>
</dbReference>
<dbReference type="SMART" id="SM00286">
    <property type="entry name" value="PTI"/>
    <property type="match status" value="41"/>
</dbReference>
<dbReference type="SMART" id="SM00274">
    <property type="entry name" value="FOLN"/>
    <property type="match status" value="23"/>
</dbReference>
<dbReference type="PROSITE" id="PS01186">
    <property type="entry name" value="EGF_2"/>
    <property type="match status" value="29"/>
</dbReference>
<gene>
    <name evidence="10" type="primary">Fbn2_0</name>
    <name evidence="10" type="ORF">TNCT_174791</name>
</gene>
<feature type="domain" description="EGF-like" evidence="8">
    <location>
        <begin position="409"/>
        <end position="449"/>
    </location>
</feature>
<dbReference type="Gene3D" id="2.90.20.10">
    <property type="entry name" value="Plasmodium vivax P25 domain"/>
    <property type="match status" value="3"/>
</dbReference>
<dbReference type="PANTHER" id="PTHR22963:SF39">
    <property type="entry name" value="DUMPY"/>
    <property type="match status" value="1"/>
</dbReference>
<comment type="caution">
    <text evidence="10">The sequence shown here is derived from an EMBL/GenBank/DDBJ whole genome shotgun (WGS) entry which is preliminary data.</text>
</comment>
<dbReference type="SMART" id="SM00289">
    <property type="entry name" value="WR1"/>
    <property type="match status" value="16"/>
</dbReference>
<keyword evidence="3" id="KW-0677">Repeat</keyword>
<feature type="transmembrane region" description="Helical" evidence="7">
    <location>
        <begin position="6435"/>
        <end position="6462"/>
    </location>
</feature>
<feature type="domain" description="EGF-like" evidence="8">
    <location>
        <begin position="365"/>
        <end position="408"/>
    </location>
</feature>